<reference evidence="2 3" key="1">
    <citation type="submission" date="2014-06" db="EMBL/GenBank/DDBJ databases">
        <authorList>
            <person name="Swart Estienne"/>
        </authorList>
    </citation>
    <scope>NUCLEOTIDE SEQUENCE [LARGE SCALE GENOMIC DNA]</scope>
    <source>
        <strain evidence="2 3">130c</strain>
    </source>
</reference>
<dbReference type="Gene3D" id="3.30.470.20">
    <property type="entry name" value="ATP-grasp fold, B domain"/>
    <property type="match status" value="1"/>
</dbReference>
<dbReference type="GO" id="GO:0016874">
    <property type="term" value="F:ligase activity"/>
    <property type="evidence" value="ECO:0007669"/>
    <property type="project" value="UniProtKB-KW"/>
</dbReference>
<evidence type="ECO:0000313" key="3">
    <source>
        <dbReference type="Proteomes" id="UP000039865"/>
    </source>
</evidence>
<feature type="compositionally biased region" description="Polar residues" evidence="1">
    <location>
        <begin position="10"/>
        <end position="20"/>
    </location>
</feature>
<dbReference type="PROSITE" id="PS51221">
    <property type="entry name" value="TTL"/>
    <property type="match status" value="1"/>
</dbReference>
<dbReference type="PANTHER" id="PTHR46069:SF1">
    <property type="entry name" value="CHROMOSOME UNDETERMINED SCAFFOLD_125, WHOLE GENOME SHOTGUN SEQUENCE"/>
    <property type="match status" value="1"/>
</dbReference>
<dbReference type="InterPro" id="IPR004344">
    <property type="entry name" value="TTL/TTLL_fam"/>
</dbReference>
<feature type="compositionally biased region" description="Low complexity" evidence="1">
    <location>
        <begin position="38"/>
        <end position="57"/>
    </location>
</feature>
<dbReference type="OrthoDB" id="196367at2759"/>
<dbReference type="EMBL" id="CCKQ01001644">
    <property type="protein sequence ID" value="CDW72755.1"/>
    <property type="molecule type" value="Genomic_DNA"/>
</dbReference>
<dbReference type="InParanoid" id="A0A077ZTV3"/>
<gene>
    <name evidence="2" type="primary">Contig2586.g2775</name>
    <name evidence="2" type="ORF">STYLEM_1719</name>
</gene>
<dbReference type="SUPFAM" id="SSF56059">
    <property type="entry name" value="Glutathione synthetase ATP-binding domain-like"/>
    <property type="match status" value="1"/>
</dbReference>
<sequence>MIRYSHQRRISTANQSSQKQIRGPIRQSITNPEYVSINRTQDNTTNSTTATNTNNPNLKSQTSLLQSRIIKKNNYQTPQKSTTHSNHLINQVIRYSNEFILETFIRPNDQPPNLERIRSICIYFGFKLPKNIISDPQQVKSKEFQIYAKERILQRLYDVINKENCTDTAQIHQQQQIMRKFYVGRGNNYQLVRSVFKQRWWWQLNPDEDFEAANFIWTSWRKNDLISGLKARNHKNEIWTDGKIRIYNKLEDNFHLSNKKALFFNMSQYYKLTNRDPFEMLPLTFHIEHGLDDPEFDKFKQYFDQIEKERLNNKRILEEKKRQYQQQHQDDDYDSEEEIDEEKFYKVRIPKNIWIMKPGENSNRGTGIFVCNTLKEIRTEITSSAKQQHTHIIQKYIERPLLINNRKFDIRVYGMLTSVNGNMKGYFYEDGYIRTSCKEFNLDNLQNRFIHLTNDAVQKKSDDYGKFENGNKVSYQNFQKYLDTNLSDKNISFQAQLLPQIKIDPHRRSHCFEIFGYDFMIDDEFRVYLIEANTNPCLELSCPLLARIIPAMLDSAFRLSIDPLFPPPDFNMAKKNTLHEIMPINKFELVFDERIEGEKLREILKNQEEMKLKIDANDEFEEESQNSDGSDHQNEILQEDVSNIQYFNEDE</sequence>
<dbReference type="Pfam" id="PF03133">
    <property type="entry name" value="TTL"/>
    <property type="match status" value="1"/>
</dbReference>
<accession>A0A077ZTV3</accession>
<proteinExistence type="predicted"/>
<dbReference type="PANTHER" id="PTHR46069">
    <property type="entry name" value="TUBULIN TYROSINE LIGASE"/>
    <property type="match status" value="1"/>
</dbReference>
<keyword evidence="2" id="KW-0436">Ligase</keyword>
<feature type="region of interest" description="Disordered" evidence="1">
    <location>
        <begin position="615"/>
        <end position="651"/>
    </location>
</feature>
<protein>
    <submittedName>
        <fullName evidence="2">Tubulin-tyrosine ligase family protein</fullName>
    </submittedName>
</protein>
<feature type="compositionally biased region" description="Polar residues" evidence="1">
    <location>
        <begin position="640"/>
        <end position="651"/>
    </location>
</feature>
<dbReference type="AlphaFoldDB" id="A0A077ZTV3"/>
<dbReference type="Proteomes" id="UP000039865">
    <property type="component" value="Unassembled WGS sequence"/>
</dbReference>
<evidence type="ECO:0000313" key="2">
    <source>
        <dbReference type="EMBL" id="CDW72755.1"/>
    </source>
</evidence>
<organism evidence="2 3">
    <name type="scientific">Stylonychia lemnae</name>
    <name type="common">Ciliate</name>
    <dbReference type="NCBI Taxonomy" id="5949"/>
    <lineage>
        <taxon>Eukaryota</taxon>
        <taxon>Sar</taxon>
        <taxon>Alveolata</taxon>
        <taxon>Ciliophora</taxon>
        <taxon>Intramacronucleata</taxon>
        <taxon>Spirotrichea</taxon>
        <taxon>Stichotrichia</taxon>
        <taxon>Sporadotrichida</taxon>
        <taxon>Oxytrichidae</taxon>
        <taxon>Stylonychinae</taxon>
        <taxon>Stylonychia</taxon>
    </lineage>
</organism>
<feature type="region of interest" description="Disordered" evidence="1">
    <location>
        <begin position="1"/>
        <end position="59"/>
    </location>
</feature>
<keyword evidence="3" id="KW-1185">Reference proteome</keyword>
<dbReference type="OMA" id="TNHHNGM"/>
<name>A0A077ZTV3_STYLE</name>
<evidence type="ECO:0000256" key="1">
    <source>
        <dbReference type="SAM" id="MobiDB-lite"/>
    </source>
</evidence>